<evidence type="ECO:0000313" key="3">
    <source>
        <dbReference type="Proteomes" id="UP000758856"/>
    </source>
</evidence>
<organism evidence="1 4">
    <name type="scientific">Methylopila capsulata</name>
    <dbReference type="NCBI Taxonomy" id="61654"/>
    <lineage>
        <taxon>Bacteria</taxon>
        <taxon>Pseudomonadati</taxon>
        <taxon>Pseudomonadota</taxon>
        <taxon>Alphaproteobacteria</taxon>
        <taxon>Hyphomicrobiales</taxon>
        <taxon>Methylopilaceae</taxon>
        <taxon>Methylopila</taxon>
    </lineage>
</organism>
<sequence length="196" mass="20023">MKRSNGIALGLMGAGAVALSVYRGPSEVVGGVFTDAAQCTRAGIPAEDCDSAQRTASIAHRARAPRYANRATCETEADTVCEASPAGTSAGAGGETYSPAMGGFTLSKDCDYYSVGCAASESGTSGGGGGFATGMRTFRNTGQPVYESRRWRGSYRPVWAFVEPGASGERGRASLKTETISRGGFGPAFGGFRAGS</sequence>
<keyword evidence="3" id="KW-1185">Reference proteome</keyword>
<dbReference type="EMBL" id="JAFBCY010000001">
    <property type="protein sequence ID" value="MBM7850649.1"/>
    <property type="molecule type" value="Genomic_DNA"/>
</dbReference>
<dbReference type="Pfam" id="PF06693">
    <property type="entry name" value="DUF1190"/>
    <property type="match status" value="1"/>
</dbReference>
<reference evidence="1" key="1">
    <citation type="journal article" date="2014" name="Int. J. Syst. Evol. Microbiol.">
        <title>Complete genome sequence of Corynebacterium casei LMG S-19264T (=DSM 44701T), isolated from a smear-ripened cheese.</title>
        <authorList>
            <consortium name="US DOE Joint Genome Institute (JGI-PGF)"/>
            <person name="Walter F."/>
            <person name="Albersmeier A."/>
            <person name="Kalinowski J."/>
            <person name="Ruckert C."/>
        </authorList>
    </citation>
    <scope>NUCLEOTIDE SEQUENCE</scope>
    <source>
        <strain evidence="1">VKM B-1606</strain>
    </source>
</reference>
<evidence type="ECO:0000313" key="1">
    <source>
        <dbReference type="EMBL" id="GLK55942.1"/>
    </source>
</evidence>
<evidence type="ECO:0000313" key="4">
    <source>
        <dbReference type="Proteomes" id="UP001143400"/>
    </source>
</evidence>
<dbReference type="Proteomes" id="UP001143400">
    <property type="component" value="Unassembled WGS sequence"/>
</dbReference>
<dbReference type="Proteomes" id="UP000758856">
    <property type="component" value="Unassembled WGS sequence"/>
</dbReference>
<dbReference type="AlphaFoldDB" id="A0A9W6IUN8"/>
<dbReference type="RefSeq" id="WP_204949050.1">
    <property type="nucleotide sequence ID" value="NZ_BSFF01000002.1"/>
</dbReference>
<gene>
    <name evidence="1" type="ORF">GCM10008170_19610</name>
    <name evidence="2" type="ORF">JOD31_000861</name>
</gene>
<reference evidence="1" key="3">
    <citation type="submission" date="2023-01" db="EMBL/GenBank/DDBJ databases">
        <authorList>
            <person name="Sun Q."/>
            <person name="Evtushenko L."/>
        </authorList>
    </citation>
    <scope>NUCLEOTIDE SEQUENCE</scope>
    <source>
        <strain evidence="1">VKM B-1606</strain>
    </source>
</reference>
<dbReference type="EMBL" id="BSFF01000002">
    <property type="protein sequence ID" value="GLK55942.1"/>
    <property type="molecule type" value="Genomic_DNA"/>
</dbReference>
<name>A0A9W6IUN8_9HYPH</name>
<protein>
    <submittedName>
        <fullName evidence="2">Uncharacterized protein YgiB involved in biofilm formation</fullName>
    </submittedName>
</protein>
<dbReference type="InterPro" id="IPR009576">
    <property type="entry name" value="Biofilm_formation_YgiB"/>
</dbReference>
<evidence type="ECO:0000313" key="2">
    <source>
        <dbReference type="EMBL" id="MBM7850649.1"/>
    </source>
</evidence>
<accession>A0A9W6IUN8</accession>
<reference evidence="2 3" key="2">
    <citation type="submission" date="2021-01" db="EMBL/GenBank/DDBJ databases">
        <title>Genomic Encyclopedia of Type Strains, Phase IV (KMG-IV): sequencing the most valuable type-strain genomes for metagenomic binning, comparative biology and taxonomic classification.</title>
        <authorList>
            <person name="Goeker M."/>
        </authorList>
    </citation>
    <scope>NUCLEOTIDE SEQUENCE [LARGE SCALE GENOMIC DNA]</scope>
    <source>
        <strain evidence="2 3">DSM 6130</strain>
    </source>
</reference>
<proteinExistence type="predicted"/>
<comment type="caution">
    <text evidence="1">The sequence shown here is derived from an EMBL/GenBank/DDBJ whole genome shotgun (WGS) entry which is preliminary data.</text>
</comment>